<dbReference type="GeneID" id="10539453"/>
<organism evidence="2 3">
    <name type="scientific">Puccinia graminis f. sp. tritici (strain CRL 75-36-700-3 / race SCCL)</name>
    <name type="common">Black stem rust fungus</name>
    <dbReference type="NCBI Taxonomy" id="418459"/>
    <lineage>
        <taxon>Eukaryota</taxon>
        <taxon>Fungi</taxon>
        <taxon>Dikarya</taxon>
        <taxon>Basidiomycota</taxon>
        <taxon>Pucciniomycotina</taxon>
        <taxon>Pucciniomycetes</taxon>
        <taxon>Pucciniales</taxon>
        <taxon>Pucciniaceae</taxon>
        <taxon>Puccinia</taxon>
    </lineage>
</organism>
<keyword evidence="3" id="KW-1185">Reference proteome</keyword>
<feature type="signal peptide" evidence="1">
    <location>
        <begin position="1"/>
        <end position="18"/>
    </location>
</feature>
<dbReference type="VEuPathDB" id="FungiDB:PGTG_06400"/>
<dbReference type="RefSeq" id="XP_003324863.2">
    <property type="nucleotide sequence ID" value="XM_003324815.2"/>
</dbReference>
<sequence>MALIQFLITALLGLQVLAASPPKKPVDPTAPHCFTDMGEAQKTECPVALAKIIYNKDTMNKLENKLSVVSGDCYINVYNKKKVVVVVLTTSPSIGGPGNTEVTIWVTARFNPRNWYTPYDPDFPLEKIYCFHGAGVRCLIRLARAFNQIPVDGQGQLVSPTTKKLAQSLEIKAKACRVTAYTSDGTNVVLSAFELRIA</sequence>
<keyword evidence="1" id="KW-0732">Signal</keyword>
<proteinExistence type="predicted"/>
<name>E3K7B4_PUCGT</name>
<feature type="chain" id="PRO_5003171794" description="Phosphatidylglycerol/phosphatidylinositol transfer protein" evidence="1">
    <location>
        <begin position="19"/>
        <end position="198"/>
    </location>
</feature>
<evidence type="ECO:0000313" key="3">
    <source>
        <dbReference type="Proteomes" id="UP000008783"/>
    </source>
</evidence>
<evidence type="ECO:0008006" key="4">
    <source>
        <dbReference type="Google" id="ProtNLM"/>
    </source>
</evidence>
<evidence type="ECO:0000313" key="2">
    <source>
        <dbReference type="EMBL" id="EFP80444.2"/>
    </source>
</evidence>
<gene>
    <name evidence="2" type="ORF">PGTG_06400</name>
</gene>
<dbReference type="HOGENOM" id="CLU_095050_1_0_1"/>
<dbReference type="EMBL" id="DS178275">
    <property type="protein sequence ID" value="EFP80444.2"/>
    <property type="molecule type" value="Genomic_DNA"/>
</dbReference>
<protein>
    <recommendedName>
        <fullName evidence="4">Phosphatidylglycerol/phosphatidylinositol transfer protein</fullName>
    </recommendedName>
</protein>
<dbReference type="InParanoid" id="E3K7B4"/>
<dbReference type="AlphaFoldDB" id="E3K7B4"/>
<dbReference type="Proteomes" id="UP000008783">
    <property type="component" value="Unassembled WGS sequence"/>
</dbReference>
<reference key="1">
    <citation type="submission" date="2007-01" db="EMBL/GenBank/DDBJ databases">
        <title>The Genome Sequence of Puccinia graminis f. sp. tritici Strain CRL 75-36-700-3.</title>
        <authorList>
            <consortium name="The Broad Institute Genome Sequencing Platform"/>
            <person name="Birren B."/>
            <person name="Lander E."/>
            <person name="Galagan J."/>
            <person name="Nusbaum C."/>
            <person name="Devon K."/>
            <person name="Cuomo C."/>
            <person name="Jaffe D."/>
            <person name="Butler J."/>
            <person name="Alvarez P."/>
            <person name="Gnerre S."/>
            <person name="Grabherr M."/>
            <person name="Mauceli E."/>
            <person name="Brockman W."/>
            <person name="Young S."/>
            <person name="LaButti K."/>
            <person name="Sykes S."/>
            <person name="DeCaprio D."/>
            <person name="Crawford M."/>
            <person name="Koehrsen M."/>
            <person name="Engels R."/>
            <person name="Montgomery P."/>
            <person name="Pearson M."/>
            <person name="Howarth C."/>
            <person name="Larson L."/>
            <person name="White J."/>
            <person name="Zeng Q."/>
            <person name="Kodira C."/>
            <person name="Yandava C."/>
            <person name="Alvarado L."/>
            <person name="O'Leary S."/>
            <person name="Szabo L."/>
            <person name="Dean R."/>
            <person name="Schein J."/>
        </authorList>
    </citation>
    <scope>NUCLEOTIDE SEQUENCE</scope>
    <source>
        <strain>CRL 75-36-700-3</strain>
    </source>
</reference>
<dbReference type="KEGG" id="pgr:PGTG_06400"/>
<accession>E3K7B4</accession>
<evidence type="ECO:0000256" key="1">
    <source>
        <dbReference type="SAM" id="SignalP"/>
    </source>
</evidence>
<reference evidence="3" key="2">
    <citation type="journal article" date="2011" name="Proc. Natl. Acad. Sci. U.S.A.">
        <title>Obligate biotrophy features unraveled by the genomic analysis of rust fungi.</title>
        <authorList>
            <person name="Duplessis S."/>
            <person name="Cuomo C.A."/>
            <person name="Lin Y.-C."/>
            <person name="Aerts A."/>
            <person name="Tisserant E."/>
            <person name="Veneault-Fourrey C."/>
            <person name="Joly D.L."/>
            <person name="Hacquard S."/>
            <person name="Amselem J."/>
            <person name="Cantarel B.L."/>
            <person name="Chiu R."/>
            <person name="Coutinho P.M."/>
            <person name="Feau N."/>
            <person name="Field M."/>
            <person name="Frey P."/>
            <person name="Gelhaye E."/>
            <person name="Goldberg J."/>
            <person name="Grabherr M.G."/>
            <person name="Kodira C.D."/>
            <person name="Kohler A."/>
            <person name="Kuees U."/>
            <person name="Lindquist E.A."/>
            <person name="Lucas S.M."/>
            <person name="Mago R."/>
            <person name="Mauceli E."/>
            <person name="Morin E."/>
            <person name="Murat C."/>
            <person name="Pangilinan J.L."/>
            <person name="Park R."/>
            <person name="Pearson M."/>
            <person name="Quesneville H."/>
            <person name="Rouhier N."/>
            <person name="Sakthikumar S."/>
            <person name="Salamov A.A."/>
            <person name="Schmutz J."/>
            <person name="Selles B."/>
            <person name="Shapiro H."/>
            <person name="Tanguay P."/>
            <person name="Tuskan G.A."/>
            <person name="Henrissat B."/>
            <person name="Van de Peer Y."/>
            <person name="Rouze P."/>
            <person name="Ellis J.G."/>
            <person name="Dodds P.N."/>
            <person name="Schein J.E."/>
            <person name="Zhong S."/>
            <person name="Hamelin R.C."/>
            <person name="Grigoriev I.V."/>
            <person name="Szabo L.J."/>
            <person name="Martin F."/>
        </authorList>
    </citation>
    <scope>NUCLEOTIDE SEQUENCE [LARGE SCALE GENOMIC DNA]</scope>
    <source>
        <strain evidence="3">CRL 75-36-700-3 / race SCCL</strain>
    </source>
</reference>